<accession>A0A8K0L3W4</accession>
<gene>
    <name evidence="9" type="ORF">KVT40_003306</name>
</gene>
<dbReference type="SUPFAM" id="SSF48317">
    <property type="entry name" value="Acid phosphatase/Vanadium-dependent haloperoxidase"/>
    <property type="match status" value="1"/>
</dbReference>
<evidence type="ECO:0000256" key="3">
    <source>
        <dbReference type="ARBA" id="ARBA00022692"/>
    </source>
</evidence>
<feature type="transmembrane region" description="Helical" evidence="7">
    <location>
        <begin position="282"/>
        <end position="301"/>
    </location>
</feature>
<feature type="transmembrane region" description="Helical" evidence="7">
    <location>
        <begin position="159"/>
        <end position="176"/>
    </location>
</feature>
<dbReference type="Pfam" id="PF01569">
    <property type="entry name" value="PAP2"/>
    <property type="match status" value="1"/>
</dbReference>
<feature type="region of interest" description="Disordered" evidence="6">
    <location>
        <begin position="332"/>
        <end position="357"/>
    </location>
</feature>
<evidence type="ECO:0000256" key="1">
    <source>
        <dbReference type="ARBA" id="ARBA00004141"/>
    </source>
</evidence>
<evidence type="ECO:0000313" key="9">
    <source>
        <dbReference type="EMBL" id="KAG8629441.1"/>
    </source>
</evidence>
<name>A0A8K0L3W4_9PEZI</name>
<dbReference type="FunFam" id="1.20.144.10:FF:000017">
    <property type="entry name" value="Diacylglycerol pyrophosphate phosphatase 1"/>
    <property type="match status" value="1"/>
</dbReference>
<organism evidence="9 10">
    <name type="scientific">Elsinoe batatas</name>
    <dbReference type="NCBI Taxonomy" id="2601811"/>
    <lineage>
        <taxon>Eukaryota</taxon>
        <taxon>Fungi</taxon>
        <taxon>Dikarya</taxon>
        <taxon>Ascomycota</taxon>
        <taxon>Pezizomycotina</taxon>
        <taxon>Dothideomycetes</taxon>
        <taxon>Dothideomycetidae</taxon>
        <taxon>Myriangiales</taxon>
        <taxon>Elsinoaceae</taxon>
        <taxon>Elsinoe</taxon>
    </lineage>
</organism>
<evidence type="ECO:0000256" key="5">
    <source>
        <dbReference type="ARBA" id="ARBA00023136"/>
    </source>
</evidence>
<proteinExistence type="inferred from homology"/>
<dbReference type="Gene3D" id="1.20.144.10">
    <property type="entry name" value="Phosphatidic acid phosphatase type 2/haloperoxidase"/>
    <property type="match status" value="1"/>
</dbReference>
<feature type="domain" description="Phosphatidic acid phosphatase type 2/haloperoxidase" evidence="8">
    <location>
        <begin position="159"/>
        <end position="301"/>
    </location>
</feature>
<comment type="similarity">
    <text evidence="2">Belongs to the PA-phosphatase related phosphoesterase family.</text>
</comment>
<dbReference type="CDD" id="cd03390">
    <property type="entry name" value="PAP2_containing_1_like"/>
    <property type="match status" value="1"/>
</dbReference>
<evidence type="ECO:0000313" key="10">
    <source>
        <dbReference type="Proteomes" id="UP000809789"/>
    </source>
</evidence>
<dbReference type="GO" id="GO:0046839">
    <property type="term" value="P:phospholipid dephosphorylation"/>
    <property type="evidence" value="ECO:0007669"/>
    <property type="project" value="TreeGrafter"/>
</dbReference>
<feature type="region of interest" description="Disordered" evidence="6">
    <location>
        <begin position="44"/>
        <end position="63"/>
    </location>
</feature>
<dbReference type="InterPro" id="IPR043216">
    <property type="entry name" value="PAP-like"/>
</dbReference>
<dbReference type="GO" id="GO:0006644">
    <property type="term" value="P:phospholipid metabolic process"/>
    <property type="evidence" value="ECO:0007669"/>
    <property type="project" value="InterPro"/>
</dbReference>
<sequence length="357" mass="40286">MDKLHAPQDQLRRYNVACQSLMTHVQSQHVDSIPLRTLDSSRLTGMPGSESHHPSRKPRSQVMDNSRWATIQRIWKRSYASDYLGFAILLVLYVLLQVFQEPFHRLFYLNDHRLQYPHAEVERVPVAWLFVYGGGIPLAIIIIWLLVTRSPLQKAHVTVLSFLIALILTSFLTDIVKNSVGRPRPDLIARCKPKAGTPPDKLVGIEVCTETKPHLLQDGWRSFPSGHSSFAFNGLGYLGFFFASQVNALRPNVDLARMILVLAPFVCAALIAISRLEDYRHDVFDVTAGSTLGATIAYLTWRRHYPKLTSPHCATPYSLLAVEKRGFRRLRDEEEGPVASARNGNRQGDYEVGSDSD</sequence>
<keyword evidence="4 7" id="KW-1133">Transmembrane helix</keyword>
<feature type="transmembrane region" description="Helical" evidence="7">
    <location>
        <begin position="255"/>
        <end position="276"/>
    </location>
</feature>
<evidence type="ECO:0000256" key="2">
    <source>
        <dbReference type="ARBA" id="ARBA00008816"/>
    </source>
</evidence>
<dbReference type="GO" id="GO:0016020">
    <property type="term" value="C:membrane"/>
    <property type="evidence" value="ECO:0007669"/>
    <property type="project" value="UniProtKB-SubCell"/>
</dbReference>
<dbReference type="InterPro" id="IPR000326">
    <property type="entry name" value="PAP2/HPO"/>
</dbReference>
<dbReference type="PANTHER" id="PTHR10165:SF35">
    <property type="entry name" value="RE23632P"/>
    <property type="match status" value="1"/>
</dbReference>
<keyword evidence="5 7" id="KW-0472">Membrane</keyword>
<feature type="transmembrane region" description="Helical" evidence="7">
    <location>
        <begin position="225"/>
        <end position="243"/>
    </location>
</feature>
<dbReference type="AlphaFoldDB" id="A0A8K0L3W4"/>
<dbReference type="OrthoDB" id="10030083at2759"/>
<evidence type="ECO:0000256" key="7">
    <source>
        <dbReference type="SAM" id="Phobius"/>
    </source>
</evidence>
<reference evidence="9" key="1">
    <citation type="submission" date="2021-07" db="EMBL/GenBank/DDBJ databases">
        <title>Elsinoe batatas strain:CRI-CJ2 Genome sequencing and assembly.</title>
        <authorList>
            <person name="Huang L."/>
        </authorList>
    </citation>
    <scope>NUCLEOTIDE SEQUENCE</scope>
    <source>
        <strain evidence="9">CRI-CJ2</strain>
    </source>
</reference>
<keyword evidence="10" id="KW-1185">Reference proteome</keyword>
<dbReference type="InterPro" id="IPR036938">
    <property type="entry name" value="PAP2/HPO_sf"/>
</dbReference>
<evidence type="ECO:0000256" key="4">
    <source>
        <dbReference type="ARBA" id="ARBA00022989"/>
    </source>
</evidence>
<comment type="caution">
    <text evidence="9">The sequence shown here is derived from an EMBL/GenBank/DDBJ whole genome shotgun (WGS) entry which is preliminary data.</text>
</comment>
<feature type="transmembrane region" description="Helical" evidence="7">
    <location>
        <begin position="83"/>
        <end position="100"/>
    </location>
</feature>
<dbReference type="SMART" id="SM00014">
    <property type="entry name" value="acidPPc"/>
    <property type="match status" value="1"/>
</dbReference>
<keyword evidence="3 7" id="KW-0812">Transmembrane</keyword>
<protein>
    <recommendedName>
        <fullName evidence="8">Phosphatidic acid phosphatase type 2/haloperoxidase domain-containing protein</fullName>
    </recommendedName>
</protein>
<dbReference type="Proteomes" id="UP000809789">
    <property type="component" value="Unassembled WGS sequence"/>
</dbReference>
<evidence type="ECO:0000256" key="6">
    <source>
        <dbReference type="SAM" id="MobiDB-lite"/>
    </source>
</evidence>
<dbReference type="PANTHER" id="PTHR10165">
    <property type="entry name" value="LIPID PHOSPHATE PHOSPHATASE"/>
    <property type="match status" value="1"/>
</dbReference>
<comment type="subcellular location">
    <subcellularLocation>
        <location evidence="1">Membrane</location>
        <topology evidence="1">Multi-pass membrane protein</topology>
    </subcellularLocation>
</comment>
<evidence type="ECO:0000259" key="8">
    <source>
        <dbReference type="SMART" id="SM00014"/>
    </source>
</evidence>
<dbReference type="GO" id="GO:0008195">
    <property type="term" value="F:phosphatidate phosphatase activity"/>
    <property type="evidence" value="ECO:0007669"/>
    <property type="project" value="TreeGrafter"/>
</dbReference>
<dbReference type="EMBL" id="JAESVG020000003">
    <property type="protein sequence ID" value="KAG8629441.1"/>
    <property type="molecule type" value="Genomic_DNA"/>
</dbReference>
<feature type="transmembrane region" description="Helical" evidence="7">
    <location>
        <begin position="126"/>
        <end position="147"/>
    </location>
</feature>